<feature type="transmembrane region" description="Helical" evidence="1">
    <location>
        <begin position="53"/>
        <end position="73"/>
    </location>
</feature>
<proteinExistence type="predicted"/>
<dbReference type="Pfam" id="PF14019">
    <property type="entry name" value="DUF4235"/>
    <property type="match status" value="1"/>
</dbReference>
<dbReference type="Proteomes" id="UP000093928">
    <property type="component" value="Unassembled WGS sequence"/>
</dbReference>
<comment type="caution">
    <text evidence="2">The sequence shown here is derived from an EMBL/GenBank/DDBJ whole genome shotgun (WGS) entry which is preliminary data.</text>
</comment>
<reference evidence="2 3" key="1">
    <citation type="submission" date="2016-06" db="EMBL/GenBank/DDBJ databases">
        <authorList>
            <person name="Kjaerup R.B."/>
            <person name="Dalgaard T.S."/>
            <person name="Juul-Madsen H.R."/>
        </authorList>
    </citation>
    <scope>NUCLEOTIDE SEQUENCE [LARGE SCALE GENOMIC DNA]</scope>
    <source>
        <strain evidence="2 3">1165133.8</strain>
    </source>
</reference>
<gene>
    <name evidence="2" type="ORF">A5634_13505</name>
</gene>
<accession>A0A1A3PBJ0</accession>
<protein>
    <recommendedName>
        <fullName evidence="4">DUF4235 domain-containing protein</fullName>
    </recommendedName>
</protein>
<evidence type="ECO:0000313" key="2">
    <source>
        <dbReference type="EMBL" id="OBK31593.1"/>
    </source>
</evidence>
<name>A0A1A3PBJ0_MYCAS</name>
<dbReference type="RefSeq" id="WP_065142148.1">
    <property type="nucleotide sequence ID" value="NZ_LZLS01000003.1"/>
</dbReference>
<keyword evidence="1" id="KW-0812">Transmembrane</keyword>
<dbReference type="InterPro" id="IPR025329">
    <property type="entry name" value="DUF4235"/>
</dbReference>
<sequence>MSAKSKAMYMPLSIATSVTGGLLAGAVFSQVWKRFSDDDQAPPDPKDLSNSTRAALLGAGLQGLIFGVVKAAVDRVGARGYRAVTNESPVP</sequence>
<organism evidence="2 3">
    <name type="scientific">Mycobacterium asiaticum</name>
    <dbReference type="NCBI Taxonomy" id="1790"/>
    <lineage>
        <taxon>Bacteria</taxon>
        <taxon>Bacillati</taxon>
        <taxon>Actinomycetota</taxon>
        <taxon>Actinomycetes</taxon>
        <taxon>Mycobacteriales</taxon>
        <taxon>Mycobacteriaceae</taxon>
        <taxon>Mycobacterium</taxon>
    </lineage>
</organism>
<dbReference type="AlphaFoldDB" id="A0A1A3PBJ0"/>
<evidence type="ECO:0000313" key="3">
    <source>
        <dbReference type="Proteomes" id="UP000093928"/>
    </source>
</evidence>
<evidence type="ECO:0000256" key="1">
    <source>
        <dbReference type="SAM" id="Phobius"/>
    </source>
</evidence>
<keyword evidence="1" id="KW-1133">Transmembrane helix</keyword>
<dbReference type="EMBL" id="LZLS01000003">
    <property type="protein sequence ID" value="OBK31593.1"/>
    <property type="molecule type" value="Genomic_DNA"/>
</dbReference>
<keyword evidence="1" id="KW-0472">Membrane</keyword>
<dbReference type="OrthoDB" id="5244650at2"/>
<evidence type="ECO:0008006" key="4">
    <source>
        <dbReference type="Google" id="ProtNLM"/>
    </source>
</evidence>